<dbReference type="InParanoid" id="A0A1X7VL59"/>
<proteinExistence type="predicted"/>
<evidence type="ECO:0000313" key="1">
    <source>
        <dbReference type="EnsemblMetazoa" id="Aqu2.1.40163_001"/>
    </source>
</evidence>
<protein>
    <submittedName>
        <fullName evidence="1">Uncharacterized protein</fullName>
    </submittedName>
</protein>
<organism evidence="1">
    <name type="scientific">Amphimedon queenslandica</name>
    <name type="common">Sponge</name>
    <dbReference type="NCBI Taxonomy" id="400682"/>
    <lineage>
        <taxon>Eukaryota</taxon>
        <taxon>Metazoa</taxon>
        <taxon>Porifera</taxon>
        <taxon>Demospongiae</taxon>
        <taxon>Heteroscleromorpha</taxon>
        <taxon>Haplosclerida</taxon>
        <taxon>Niphatidae</taxon>
        <taxon>Amphimedon</taxon>
    </lineage>
</organism>
<reference evidence="1" key="1">
    <citation type="submission" date="2017-05" db="UniProtKB">
        <authorList>
            <consortium name="EnsemblMetazoa"/>
        </authorList>
    </citation>
    <scope>IDENTIFICATION</scope>
</reference>
<name>A0A1X7VL59_AMPQE</name>
<accession>A0A1X7VL59</accession>
<dbReference type="AlphaFoldDB" id="A0A1X7VL59"/>
<dbReference type="EnsemblMetazoa" id="Aqu2.1.40163_001">
    <property type="protein sequence ID" value="Aqu2.1.40163_001"/>
    <property type="gene ID" value="Aqu2.1.40163"/>
</dbReference>
<sequence length="61" mass="6956">KSKKRKVCQTYSNICNKKQKVNKDKEMKKSEKPKGSIIVMSDYDQPEDDDAFTATSTLAIN</sequence>